<dbReference type="EMBL" id="JBGXBU010000003">
    <property type="protein sequence ID" value="MFM4893090.1"/>
    <property type="molecule type" value="Genomic_DNA"/>
</dbReference>
<reference evidence="1 2" key="1">
    <citation type="submission" date="2024-09" db="EMBL/GenBank/DDBJ databases">
        <title>Aeromonas strains Genome sequencing and assembly.</title>
        <authorList>
            <person name="Hu X."/>
            <person name="Tang B."/>
        </authorList>
    </citation>
    <scope>NUCLEOTIDE SEQUENCE [LARGE SCALE GENOMIC DNA]</scope>
    <source>
        <strain evidence="1 2">NB23SCDHY001</strain>
    </source>
</reference>
<gene>
    <name evidence="1" type="ORF">ACEUDJ_09475</name>
</gene>
<comment type="caution">
    <text evidence="1">The sequence shown here is derived from an EMBL/GenBank/DDBJ whole genome shotgun (WGS) entry which is preliminary data.</text>
</comment>
<dbReference type="GeneID" id="97220628"/>
<accession>A0ABW9GPK5</accession>
<organism evidence="1 2">
    <name type="scientific">Aeromonas bivalvium</name>
    <dbReference type="NCBI Taxonomy" id="440079"/>
    <lineage>
        <taxon>Bacteria</taxon>
        <taxon>Pseudomonadati</taxon>
        <taxon>Pseudomonadota</taxon>
        <taxon>Gammaproteobacteria</taxon>
        <taxon>Aeromonadales</taxon>
        <taxon>Aeromonadaceae</taxon>
        <taxon>Aeromonas</taxon>
    </lineage>
</organism>
<evidence type="ECO:0000313" key="1">
    <source>
        <dbReference type="EMBL" id="MFM4893090.1"/>
    </source>
</evidence>
<name>A0ABW9GPK5_9GAMM</name>
<evidence type="ECO:0000313" key="2">
    <source>
        <dbReference type="Proteomes" id="UP001630969"/>
    </source>
</evidence>
<dbReference type="RefSeq" id="WP_408790090.1">
    <property type="nucleotide sequence ID" value="NZ_JBGXBU010000003.1"/>
</dbReference>
<protein>
    <submittedName>
        <fullName evidence="1">Uncharacterized protein</fullName>
    </submittedName>
</protein>
<proteinExistence type="predicted"/>
<sequence>MTREHHDTILLSLGNTQSRVTLTAADGTSQTFALAFGLDALTPGPFRRDPPTPLELEQAILVAEDTPSALELEQSILVAEDLPTPLELEQAIMVVEDVLMPLAARIPPHPVLRLQSPVPLAEALGSRVQSRENIERLFGQLVAMVEGDPLASAQLPKDRRFAAALLILREWMHHLDAGSVALVDG</sequence>
<dbReference type="Proteomes" id="UP001630969">
    <property type="component" value="Unassembled WGS sequence"/>
</dbReference>
<keyword evidence="2" id="KW-1185">Reference proteome</keyword>